<feature type="coiled-coil region" evidence="1">
    <location>
        <begin position="4"/>
        <end position="31"/>
    </location>
</feature>
<name>A0A2B7YNW4_FUSNP</name>
<comment type="caution">
    <text evidence="2">The sequence shown here is derived from an EMBL/GenBank/DDBJ whole genome shotgun (WGS) entry which is preliminary data.</text>
</comment>
<dbReference type="EMBL" id="NJGI01000001">
    <property type="protein sequence ID" value="PGH22548.1"/>
    <property type="molecule type" value="Genomic_DNA"/>
</dbReference>
<evidence type="ECO:0000313" key="2">
    <source>
        <dbReference type="EMBL" id="PGH22548.1"/>
    </source>
</evidence>
<accession>A0A2B7YNW4</accession>
<organism evidence="2 3">
    <name type="scientific">Fusobacterium nucleatum subsp. polymorphum</name>
    <name type="common">Fusobacterium polymorphum</name>
    <dbReference type="NCBI Taxonomy" id="76857"/>
    <lineage>
        <taxon>Bacteria</taxon>
        <taxon>Fusobacteriati</taxon>
        <taxon>Fusobacteriota</taxon>
        <taxon>Fusobacteriia</taxon>
        <taxon>Fusobacteriales</taxon>
        <taxon>Fusobacteriaceae</taxon>
        <taxon>Fusobacterium</taxon>
    </lineage>
</organism>
<dbReference type="Proteomes" id="UP000222862">
    <property type="component" value="Unassembled WGS sequence"/>
</dbReference>
<protein>
    <submittedName>
        <fullName evidence="2">Uncharacterized protein</fullName>
    </submittedName>
</protein>
<evidence type="ECO:0000256" key="1">
    <source>
        <dbReference type="SAM" id="Coils"/>
    </source>
</evidence>
<sequence>MTAKEKIEIKLNLAQEKLKEANDEYYKLGKENRPLAEGEAYSRVRYYQGVIETCKFTLELLKKGD</sequence>
<dbReference type="RefSeq" id="WP_098702607.1">
    <property type="nucleotide sequence ID" value="NZ_NJGI01000001.1"/>
</dbReference>
<dbReference type="AlphaFoldDB" id="A0A2B7YNW4"/>
<evidence type="ECO:0000313" key="3">
    <source>
        <dbReference type="Proteomes" id="UP000222862"/>
    </source>
</evidence>
<reference evidence="2 3" key="1">
    <citation type="submission" date="2017-06" db="EMBL/GenBank/DDBJ databases">
        <title>Genome sequencing of Fusobacterium nucleatum subsp. polymorphum KCOM 1232 (=ChDC F37).</title>
        <authorList>
            <person name="Kook J.-K."/>
            <person name="Park S.-N."/>
            <person name="Lim Y.K."/>
            <person name="Roh H."/>
        </authorList>
    </citation>
    <scope>NUCLEOTIDE SEQUENCE [LARGE SCALE GENOMIC DNA]</scope>
    <source>
        <strain evidence="3">KCOM 1232 ( ChDC F37)</strain>
    </source>
</reference>
<keyword evidence="1" id="KW-0175">Coiled coil</keyword>
<gene>
    <name evidence="2" type="ORF">RN96_05330</name>
</gene>
<proteinExistence type="predicted"/>